<dbReference type="InterPro" id="IPR018702">
    <property type="entry name" value="DUF2207"/>
</dbReference>
<feature type="domain" description="Predicted membrane protein YciQ-like C-terminal" evidence="5">
    <location>
        <begin position="274"/>
        <end position="442"/>
    </location>
</feature>
<feature type="transmembrane region" description="Helical" evidence="2">
    <location>
        <begin position="417"/>
        <end position="437"/>
    </location>
</feature>
<evidence type="ECO:0000259" key="4">
    <source>
        <dbReference type="Pfam" id="PF09972"/>
    </source>
</evidence>
<feature type="transmembrane region" description="Helical" evidence="2">
    <location>
        <begin position="390"/>
        <end position="411"/>
    </location>
</feature>
<name>A0A506UGU0_9HYPH</name>
<proteinExistence type="predicted"/>
<evidence type="ECO:0000256" key="1">
    <source>
        <dbReference type="SAM" id="MobiDB-lite"/>
    </source>
</evidence>
<dbReference type="Pfam" id="PF09972">
    <property type="entry name" value="DUF2207"/>
    <property type="match status" value="1"/>
</dbReference>
<evidence type="ECO:0000259" key="5">
    <source>
        <dbReference type="Pfam" id="PF20990"/>
    </source>
</evidence>
<feature type="transmembrane region" description="Helical" evidence="2">
    <location>
        <begin position="240"/>
        <end position="259"/>
    </location>
</feature>
<comment type="caution">
    <text evidence="6">The sequence shown here is derived from an EMBL/GenBank/DDBJ whole genome shotgun (WGS) entry which is preliminary data.</text>
</comment>
<feature type="compositionally biased region" description="Gly residues" evidence="1">
    <location>
        <begin position="627"/>
        <end position="645"/>
    </location>
</feature>
<evidence type="ECO:0000313" key="7">
    <source>
        <dbReference type="Proteomes" id="UP000318801"/>
    </source>
</evidence>
<sequence length="645" mass="69086">MKRPAMLAVLFMALLLAPVLPARAAEVINSFSSDVTVKPSGLFDVTETIAVHAEGDQIRRGIYRDFPLKFRQDNGRSGSVTFDLKSVTLDGRPAQWHTESISGGIRIYIGSADTMLPPGDHTYVLTYDTDRQLRYFDDHDEVYWNATGNFWAFPIETATAVIRLPEGVTPLKTDFFTGDYGAIGKAARESTNGNVITVTTTAPLPPEEGLSVVVAIPKGAITGPDPATGASWFFDDYRNYFIGFGGLILVFAYYMIFWLRVGRDPKPGVVVPRWEPPEGLSPGLVAYVEHQGFGSHRFDAIAATVIDLAVKGFVTIDEPKKGMRITRTEKPFDPSLPSGQRAVLKDIDNVGGVFIIDKAHSSSVSAMASAFTGAITGEHRGEYFVSNGGYIGGGLALSAVSVIALLAFGMISDTVIPILFLSIFMAIFVGLFATAISKSFSRRKSGVFLVVRLLLLIAFGGFFAIHTIGGIMLTFFSDALYGEDWAVIVSVGGIVLMNLVFFTLMGAPTPAGRKKMDEIAGLKQYLVLAEADRMNMASAPKMSPQHFETLLPYAVALGVEKPWSKTFDTWLAAAVAAGTAGYYSPYWYHGDFSHHHLSDQIGALSSSMASTMSSSMPTQNTSSSGFSSGGGFSGGGGGGGGGGGW</sequence>
<feature type="signal peptide" evidence="3">
    <location>
        <begin position="1"/>
        <end position="24"/>
    </location>
</feature>
<evidence type="ECO:0000256" key="3">
    <source>
        <dbReference type="SAM" id="SignalP"/>
    </source>
</evidence>
<dbReference type="Pfam" id="PF20990">
    <property type="entry name" value="DUF2207_C"/>
    <property type="match status" value="2"/>
</dbReference>
<protein>
    <submittedName>
        <fullName evidence="6">DUF2207 domain-containing protein</fullName>
    </submittedName>
</protein>
<accession>A0A506UGU0</accession>
<feature type="domain" description="DUF2207" evidence="4">
    <location>
        <begin position="28"/>
        <end position="215"/>
    </location>
</feature>
<evidence type="ECO:0000313" key="6">
    <source>
        <dbReference type="EMBL" id="TPW32634.1"/>
    </source>
</evidence>
<keyword evidence="7" id="KW-1185">Reference proteome</keyword>
<reference evidence="6 7" key="1">
    <citation type="submission" date="2019-06" db="EMBL/GenBank/DDBJ databases">
        <authorList>
            <person name="Li M."/>
        </authorList>
    </citation>
    <scope>NUCLEOTIDE SEQUENCE [LARGE SCALE GENOMIC DNA]</scope>
    <source>
        <strain evidence="6 7">BGMRC2036</strain>
    </source>
</reference>
<feature type="compositionally biased region" description="Low complexity" evidence="1">
    <location>
        <begin position="610"/>
        <end position="626"/>
    </location>
</feature>
<feature type="transmembrane region" description="Helical" evidence="2">
    <location>
        <begin position="449"/>
        <end position="473"/>
    </location>
</feature>
<feature type="chain" id="PRO_5021244947" evidence="3">
    <location>
        <begin position="25"/>
        <end position="645"/>
    </location>
</feature>
<keyword evidence="2" id="KW-1133">Transmembrane helix</keyword>
<dbReference type="OrthoDB" id="9767603at2"/>
<keyword evidence="2" id="KW-0472">Membrane</keyword>
<feature type="transmembrane region" description="Helical" evidence="2">
    <location>
        <begin position="485"/>
        <end position="507"/>
    </location>
</feature>
<keyword evidence="3" id="KW-0732">Signal</keyword>
<keyword evidence="2" id="KW-0812">Transmembrane</keyword>
<dbReference type="Proteomes" id="UP000318801">
    <property type="component" value="Unassembled WGS sequence"/>
</dbReference>
<feature type="region of interest" description="Disordered" evidence="1">
    <location>
        <begin position="610"/>
        <end position="645"/>
    </location>
</feature>
<dbReference type="EMBL" id="VHLG01000002">
    <property type="protein sequence ID" value="TPW32634.1"/>
    <property type="molecule type" value="Genomic_DNA"/>
</dbReference>
<dbReference type="AlphaFoldDB" id="A0A506UGU0"/>
<gene>
    <name evidence="6" type="ORF">FJU08_05100</name>
</gene>
<evidence type="ECO:0000256" key="2">
    <source>
        <dbReference type="SAM" id="Phobius"/>
    </source>
</evidence>
<organism evidence="6 7">
    <name type="scientific">Martelella alba</name>
    <dbReference type="NCBI Taxonomy" id="2590451"/>
    <lineage>
        <taxon>Bacteria</taxon>
        <taxon>Pseudomonadati</taxon>
        <taxon>Pseudomonadota</taxon>
        <taxon>Alphaproteobacteria</taxon>
        <taxon>Hyphomicrobiales</taxon>
        <taxon>Aurantimonadaceae</taxon>
        <taxon>Martelella</taxon>
    </lineage>
</organism>
<feature type="domain" description="Predicted membrane protein YciQ-like C-terminal" evidence="5">
    <location>
        <begin position="460"/>
        <end position="567"/>
    </location>
</feature>
<dbReference type="InterPro" id="IPR048389">
    <property type="entry name" value="YciQ-like_C"/>
</dbReference>